<dbReference type="OrthoDB" id="7459479at2759"/>
<dbReference type="PANTHER" id="PTHR10643">
    <property type="entry name" value="KINETOCHORE PROTEIN NDC80"/>
    <property type="match status" value="1"/>
</dbReference>
<evidence type="ECO:0000256" key="7">
    <source>
        <dbReference type="ARBA" id="ARBA00023242"/>
    </source>
</evidence>
<evidence type="ECO:0000313" key="16">
    <source>
        <dbReference type="EMBL" id="KXS19265.1"/>
    </source>
</evidence>
<feature type="domain" description="Kinetochore protein NDC80 loop region" evidence="15">
    <location>
        <begin position="396"/>
        <end position="615"/>
    </location>
</feature>
<gene>
    <name evidence="16" type="ORF">M427DRAFT_152741</name>
</gene>
<evidence type="ECO:0000259" key="14">
    <source>
        <dbReference type="Pfam" id="PF18077"/>
    </source>
</evidence>
<keyword evidence="4 10" id="KW-0498">Mitosis</keyword>
<evidence type="ECO:0000259" key="13">
    <source>
        <dbReference type="Pfam" id="PF03801"/>
    </source>
</evidence>
<dbReference type="GO" id="GO:0031262">
    <property type="term" value="C:Ndc80 complex"/>
    <property type="evidence" value="ECO:0007669"/>
    <property type="project" value="UniProtKB-UniRule"/>
</dbReference>
<keyword evidence="9 10" id="KW-0137">Centromere</keyword>
<evidence type="ECO:0000256" key="10">
    <source>
        <dbReference type="RuleBase" id="RU368072"/>
    </source>
</evidence>
<dbReference type="OMA" id="NKSWLMT"/>
<evidence type="ECO:0000256" key="5">
    <source>
        <dbReference type="ARBA" id="ARBA00022838"/>
    </source>
</evidence>
<dbReference type="InterPro" id="IPR040967">
    <property type="entry name" value="DUF5595"/>
</dbReference>
<comment type="function">
    <text evidence="10">Acts as a component of the essential kinetochore-associated NDC80 complex, which is required for chromosome segregation and spindle checkpoint activity.</text>
</comment>
<evidence type="ECO:0000256" key="8">
    <source>
        <dbReference type="ARBA" id="ARBA00023306"/>
    </source>
</evidence>
<dbReference type="InterPro" id="IPR005550">
    <property type="entry name" value="Kinetochore_Ndc80"/>
</dbReference>
<accession>A0A139AS23</accession>
<evidence type="ECO:0000256" key="1">
    <source>
        <dbReference type="ARBA" id="ARBA00007050"/>
    </source>
</evidence>
<dbReference type="GO" id="GO:0051315">
    <property type="term" value="P:attachment of mitotic spindle microtubules to kinetochore"/>
    <property type="evidence" value="ECO:0007669"/>
    <property type="project" value="UniProtKB-UniRule"/>
</dbReference>
<keyword evidence="2 10" id="KW-0158">Chromosome</keyword>
<dbReference type="InterPro" id="IPR038273">
    <property type="entry name" value="Ndc80_sf"/>
</dbReference>
<protein>
    <recommendedName>
        <fullName evidence="10">Kinetochore protein NDC80</fullName>
    </recommendedName>
</protein>
<evidence type="ECO:0000259" key="15">
    <source>
        <dbReference type="Pfam" id="PF24487"/>
    </source>
</evidence>
<keyword evidence="6 11" id="KW-0175">Coiled coil</keyword>
<dbReference type="InterPro" id="IPR057091">
    <property type="entry name" value="NDC80_loop"/>
</dbReference>
<keyword evidence="7 10" id="KW-0539">Nucleus</keyword>
<evidence type="ECO:0000256" key="4">
    <source>
        <dbReference type="ARBA" id="ARBA00022776"/>
    </source>
</evidence>
<evidence type="ECO:0000313" key="17">
    <source>
        <dbReference type="Proteomes" id="UP000070544"/>
    </source>
</evidence>
<evidence type="ECO:0000256" key="6">
    <source>
        <dbReference type="ARBA" id="ARBA00023054"/>
    </source>
</evidence>
<feature type="domain" description="DUF5595" evidence="14">
    <location>
        <begin position="231"/>
        <end position="289"/>
    </location>
</feature>
<dbReference type="PANTHER" id="PTHR10643:SF2">
    <property type="entry name" value="KINETOCHORE PROTEIN NDC80 HOMOLOG"/>
    <property type="match status" value="1"/>
</dbReference>
<keyword evidence="17" id="KW-1185">Reference proteome</keyword>
<feature type="compositionally biased region" description="Gly residues" evidence="12">
    <location>
        <begin position="51"/>
        <end position="61"/>
    </location>
</feature>
<dbReference type="Gene3D" id="1.10.418.30">
    <property type="entry name" value="Ncd80 complex, Ncd80 subunit"/>
    <property type="match status" value="1"/>
</dbReference>
<evidence type="ECO:0000256" key="12">
    <source>
        <dbReference type="SAM" id="MobiDB-lite"/>
    </source>
</evidence>
<proteinExistence type="inferred from homology"/>
<sequence length="697" mass="77195">MPQGRLSMAGPLRASTATNLRPSGLGGVGGLADQFAQMSIAGSRQTSGGQIAQGGMAGGRQTGSFAGNSRRSSSLASRQSLLPTAGPQLTKDPRNLRDKAWQSASVKQLLNFLLTTGYPHPISQKQLQSPSQKDFQNIFRHILEMIDPHFEFTPTKKFEEEVPLIMKSLKYPFADQITKSHMISVGSMHSWPTCLGILMWMVELALASEHVDPLQQPPDLLDSGTAQDPAVMSERTFFDYVLRAYDVFLAGGDNFEPMDQDFSDFFDRRNGAVLRDIERLQKQSEDFETALARLGDGAEPLAELQVEGNALQVDIGKYSIYNQHQEKKLAAEREALQASILETKTKEDELANLIAERTRVQAIVDAQEIRPEDVDRMNAEKDSLARQFQATTAKGEELTQMAWDAEISGQKVFDRLEKKVQDYNAACDRMDLLDPSSKNAAGVRYELELNPQPRSKEDVGSVDLEGVVRPAMLKLMDALKERIRKADEEVLALQEKRDRTLEQTSVKGDEVHDLELKFKRLADEYAREFEVSKEESASANAEAEKLEETLKKLKADLNAGLKEAQERKKSLMVEFLELERLSEEILAQSGGKMTALVEAIIDYRDRTSRSLDQLIDSVKADGEDVLRVAAGGVENPVESVADVESERSAMYADTMPGAPLVVQGGTGVGAFPMMGVSVQLPELQTPRTPRSKSRGRK</sequence>
<feature type="domain" description="Kinetochore protein Ndc80 CH" evidence="13">
    <location>
        <begin position="70"/>
        <end position="209"/>
    </location>
</feature>
<reference evidence="16 17" key="1">
    <citation type="journal article" date="2015" name="Genome Biol. Evol.">
        <title>Phylogenomic analyses indicate that early fungi evolved digesting cell walls of algal ancestors of land plants.</title>
        <authorList>
            <person name="Chang Y."/>
            <person name="Wang S."/>
            <person name="Sekimoto S."/>
            <person name="Aerts A.L."/>
            <person name="Choi C."/>
            <person name="Clum A."/>
            <person name="LaButti K.M."/>
            <person name="Lindquist E.A."/>
            <person name="Yee Ngan C."/>
            <person name="Ohm R.A."/>
            <person name="Salamov A.A."/>
            <person name="Grigoriev I.V."/>
            <person name="Spatafora J.W."/>
            <person name="Berbee M.L."/>
        </authorList>
    </citation>
    <scope>NUCLEOTIDE SEQUENCE [LARGE SCALE GENOMIC DNA]</scope>
    <source>
        <strain evidence="16 17">JEL478</strain>
    </source>
</reference>
<dbReference type="GO" id="GO:0051301">
    <property type="term" value="P:cell division"/>
    <property type="evidence" value="ECO:0007669"/>
    <property type="project" value="UniProtKB-UniRule"/>
</dbReference>
<comment type="subcellular location">
    <subcellularLocation>
        <location evidence="10">Chromosome</location>
        <location evidence="10">Centromere</location>
        <location evidence="10">Kinetochore</location>
    </subcellularLocation>
    <subcellularLocation>
        <location evidence="10">Nucleus</location>
    </subcellularLocation>
</comment>
<dbReference type="GO" id="GO:0005634">
    <property type="term" value="C:nucleus"/>
    <property type="evidence" value="ECO:0007669"/>
    <property type="project" value="UniProtKB-SubCell"/>
</dbReference>
<dbReference type="Pfam" id="PF24487">
    <property type="entry name" value="NDC80_loop"/>
    <property type="match status" value="1"/>
</dbReference>
<dbReference type="STRING" id="1344416.A0A139AS23"/>
<evidence type="ECO:0000256" key="9">
    <source>
        <dbReference type="ARBA" id="ARBA00023328"/>
    </source>
</evidence>
<dbReference type="Pfam" id="PF03801">
    <property type="entry name" value="Ndc80_HEC"/>
    <property type="match status" value="1"/>
</dbReference>
<organism evidence="16 17">
    <name type="scientific">Gonapodya prolifera (strain JEL478)</name>
    <name type="common">Monoblepharis prolifera</name>
    <dbReference type="NCBI Taxonomy" id="1344416"/>
    <lineage>
        <taxon>Eukaryota</taxon>
        <taxon>Fungi</taxon>
        <taxon>Fungi incertae sedis</taxon>
        <taxon>Chytridiomycota</taxon>
        <taxon>Chytridiomycota incertae sedis</taxon>
        <taxon>Monoblepharidomycetes</taxon>
        <taxon>Monoblepharidales</taxon>
        <taxon>Gonapodyaceae</taxon>
        <taxon>Gonapodya</taxon>
    </lineage>
</organism>
<comment type="similarity">
    <text evidence="1 10">Belongs to the NDC80/HEC1 family.</text>
</comment>
<dbReference type="Pfam" id="PF18077">
    <property type="entry name" value="DUF5595"/>
    <property type="match status" value="1"/>
</dbReference>
<dbReference type="AlphaFoldDB" id="A0A139AS23"/>
<dbReference type="EMBL" id="KQ965739">
    <property type="protein sequence ID" value="KXS19265.1"/>
    <property type="molecule type" value="Genomic_DNA"/>
</dbReference>
<keyword evidence="5 10" id="KW-0995">Kinetochore</keyword>
<comment type="subunit">
    <text evidence="10">Component of the NDC80 complex.</text>
</comment>
<feature type="coiled-coil region" evidence="11">
    <location>
        <begin position="529"/>
        <end position="581"/>
    </location>
</feature>
<feature type="coiled-coil region" evidence="11">
    <location>
        <begin position="476"/>
        <end position="503"/>
    </location>
</feature>
<dbReference type="Proteomes" id="UP000070544">
    <property type="component" value="Unassembled WGS sequence"/>
</dbReference>
<evidence type="ECO:0000256" key="11">
    <source>
        <dbReference type="SAM" id="Coils"/>
    </source>
</evidence>
<feature type="compositionally biased region" description="Low complexity" evidence="12">
    <location>
        <begin position="69"/>
        <end position="82"/>
    </location>
</feature>
<keyword evidence="3 10" id="KW-0132">Cell division</keyword>
<dbReference type="InterPro" id="IPR055260">
    <property type="entry name" value="Ndc80_CH"/>
</dbReference>
<feature type="region of interest" description="Disordered" evidence="12">
    <location>
        <begin position="42"/>
        <end position="94"/>
    </location>
</feature>
<evidence type="ECO:0000256" key="2">
    <source>
        <dbReference type="ARBA" id="ARBA00022454"/>
    </source>
</evidence>
<keyword evidence="8 10" id="KW-0131">Cell cycle</keyword>
<name>A0A139AS23_GONPJ</name>
<evidence type="ECO:0000256" key="3">
    <source>
        <dbReference type="ARBA" id="ARBA00022618"/>
    </source>
</evidence>